<dbReference type="Pfam" id="PF07715">
    <property type="entry name" value="Plug"/>
    <property type="match status" value="1"/>
</dbReference>
<keyword evidence="4" id="KW-0732">Signal</keyword>
<dbReference type="PANTHER" id="PTHR40980">
    <property type="entry name" value="PLUG DOMAIN-CONTAINING PROTEIN"/>
    <property type="match status" value="1"/>
</dbReference>
<sequence>MKKTNKIRCNSLGRGLLGLALPVLALSVATQSWAGEIRGRVVDSDLGNNLRNAQVTIAGSSNRVLTEQGGSFYFPDVSAGEVTLRVSFSGYDTIEQTVTVPEDGTVRPTIKLRSSFMDEGNVYTLGAFEVQAESYNAASRAVNEQKVAINPVKVVAADSLGNVSEGNAGEFLKLMPGVSLDYVEADARSVRISGLAPQYGNVLLEGLFVPSAGSSNIGTGRTFEFEQLSMDSVELVQLTKTPTPDQPSALSGTVDLVTESALDHDGQNIDYSFGLATNSYYAGLHKSPGWDDQEGRKLYPNYTFKYSNVFNEGKVGVIFGLSHHETIAAQKHTWLWHNGYDDNPDNNDTEVPTYWWMWFQDGPKPTTRENYFARVDFLANDNLKLFARVDHSTYKAKFYNRTMSLRPSSLDLTKEVSKTNQTVASGTVSNESNQFMEKLGDTTIYTMGSDYQMGDLTISTRLNRGVARNWYENLENNHFADYRADISDVSWNWTRPSEGSTDLQFTQLSGPDWRNPSNYSFVDNAMKWYERNSRDEQTTLRVDFTRDLKQKDQTHLLKFGVMFNTRDLEVHRYGSMWTTFTGPDGVLGTDDDPNPGDFVDSNFVMDYDSGSNLNGIRPYSPWKIWDYYLENPGEFVENTDRNGDQRRRNNWYFEEEIMSAYVTDQIKIGKLDIAPGLRYERSKPQGTGWDSVNGRPVTAEGDWTEVLLPYLHANYEFAYDLVGRFSYHESITRADIANLVPGISSINETDREMSANNPNLSEENAKTYYFTLEKYFEPVGLLSVSAFHRIWSDRQITGGETVLGPDGYGGDSSFAGYTLLTRTNATRDVDLSGLEIDFSKQFKNLPKPLTGLGVFGNYTMLDYEDDRFFRGSPKRTANAGVNASIDRFSARLNMNYIGTILTGTSSSYNESTGVWSDSAQPDEFQKERMFFDLNLDYKLSDKLRLFLDARNLTNEDSQYTYRGHESNFVRILKTGTIWKLGVKGTF</sequence>
<dbReference type="InterPro" id="IPR012910">
    <property type="entry name" value="Plug_dom"/>
</dbReference>
<dbReference type="InterPro" id="IPR008969">
    <property type="entry name" value="CarboxyPept-like_regulatory"/>
</dbReference>
<dbReference type="Gene3D" id="2.60.40.1120">
    <property type="entry name" value="Carboxypeptidase-like, regulatory domain"/>
    <property type="match status" value="1"/>
</dbReference>
<dbReference type="Gene3D" id="2.40.170.20">
    <property type="entry name" value="TonB-dependent receptor, beta-barrel domain"/>
    <property type="match status" value="1"/>
</dbReference>
<evidence type="ECO:0000259" key="5">
    <source>
        <dbReference type="Pfam" id="PF07715"/>
    </source>
</evidence>
<accession>A0A927F527</accession>
<keyword evidence="8" id="KW-1185">Reference proteome</keyword>
<dbReference type="Pfam" id="PF14905">
    <property type="entry name" value="OMP_b-brl_3"/>
    <property type="match status" value="1"/>
</dbReference>
<dbReference type="InterPro" id="IPR041700">
    <property type="entry name" value="OMP_b-brl_3"/>
</dbReference>
<dbReference type="EMBL" id="JACYFG010000006">
    <property type="protein sequence ID" value="MBD5778592.1"/>
    <property type="molecule type" value="Genomic_DNA"/>
</dbReference>
<dbReference type="Pfam" id="PF13620">
    <property type="entry name" value="CarboxypepD_reg"/>
    <property type="match status" value="1"/>
</dbReference>
<dbReference type="SUPFAM" id="SSF56935">
    <property type="entry name" value="Porins"/>
    <property type="match status" value="1"/>
</dbReference>
<evidence type="ECO:0000256" key="2">
    <source>
        <dbReference type="ARBA" id="ARBA00023136"/>
    </source>
</evidence>
<evidence type="ECO:0000256" key="4">
    <source>
        <dbReference type="SAM" id="SignalP"/>
    </source>
</evidence>
<dbReference type="GO" id="GO:0009279">
    <property type="term" value="C:cell outer membrane"/>
    <property type="evidence" value="ECO:0007669"/>
    <property type="project" value="UniProtKB-SubCell"/>
</dbReference>
<comment type="caution">
    <text evidence="7">The sequence shown here is derived from an EMBL/GenBank/DDBJ whole genome shotgun (WGS) entry which is preliminary data.</text>
</comment>
<dbReference type="Gene3D" id="2.170.130.10">
    <property type="entry name" value="TonB-dependent receptor, plug domain"/>
    <property type="match status" value="1"/>
</dbReference>
<dbReference type="AlphaFoldDB" id="A0A927F527"/>
<gene>
    <name evidence="7" type="ORF">IEN85_03755</name>
</gene>
<organism evidence="7 8">
    <name type="scientific">Pelagicoccus enzymogenes</name>
    <dbReference type="NCBI Taxonomy" id="2773457"/>
    <lineage>
        <taxon>Bacteria</taxon>
        <taxon>Pseudomonadati</taxon>
        <taxon>Verrucomicrobiota</taxon>
        <taxon>Opitutia</taxon>
        <taxon>Puniceicoccales</taxon>
        <taxon>Pelagicoccaceae</taxon>
        <taxon>Pelagicoccus</taxon>
    </lineage>
</organism>
<feature type="signal peptide" evidence="4">
    <location>
        <begin position="1"/>
        <end position="34"/>
    </location>
</feature>
<feature type="chain" id="PRO_5037319274" evidence="4">
    <location>
        <begin position="35"/>
        <end position="986"/>
    </location>
</feature>
<feature type="domain" description="Outer membrane protein beta-barrel" evidence="6">
    <location>
        <begin position="637"/>
        <end position="963"/>
    </location>
</feature>
<dbReference type="InterPro" id="IPR036942">
    <property type="entry name" value="Beta-barrel_TonB_sf"/>
</dbReference>
<dbReference type="Proteomes" id="UP000622317">
    <property type="component" value="Unassembled WGS sequence"/>
</dbReference>
<dbReference type="InterPro" id="IPR010104">
    <property type="entry name" value="TonB_rcpt_bac"/>
</dbReference>
<proteinExistence type="predicted"/>
<comment type="subcellular location">
    <subcellularLocation>
        <location evidence="1">Cell outer membrane</location>
    </subcellularLocation>
</comment>
<dbReference type="SUPFAM" id="SSF49464">
    <property type="entry name" value="Carboxypeptidase regulatory domain-like"/>
    <property type="match status" value="1"/>
</dbReference>
<keyword evidence="7" id="KW-0675">Receptor</keyword>
<evidence type="ECO:0000256" key="3">
    <source>
        <dbReference type="ARBA" id="ARBA00023237"/>
    </source>
</evidence>
<evidence type="ECO:0000259" key="6">
    <source>
        <dbReference type="Pfam" id="PF14905"/>
    </source>
</evidence>
<keyword evidence="2" id="KW-0472">Membrane</keyword>
<protein>
    <submittedName>
        <fullName evidence="7">TonB-dependent receptor</fullName>
    </submittedName>
</protein>
<feature type="domain" description="TonB-dependent receptor plug" evidence="5">
    <location>
        <begin position="150"/>
        <end position="243"/>
    </location>
</feature>
<dbReference type="PANTHER" id="PTHR40980:SF4">
    <property type="entry name" value="TONB-DEPENDENT RECEPTOR-LIKE BETA-BARREL DOMAIN-CONTAINING PROTEIN"/>
    <property type="match status" value="1"/>
</dbReference>
<evidence type="ECO:0000313" key="8">
    <source>
        <dbReference type="Proteomes" id="UP000622317"/>
    </source>
</evidence>
<dbReference type="InterPro" id="IPR037066">
    <property type="entry name" value="Plug_dom_sf"/>
</dbReference>
<keyword evidence="3" id="KW-0998">Cell outer membrane</keyword>
<evidence type="ECO:0000313" key="7">
    <source>
        <dbReference type="EMBL" id="MBD5778592.1"/>
    </source>
</evidence>
<evidence type="ECO:0000256" key="1">
    <source>
        <dbReference type="ARBA" id="ARBA00004442"/>
    </source>
</evidence>
<reference evidence="7" key="1">
    <citation type="submission" date="2020-09" db="EMBL/GenBank/DDBJ databases">
        <title>Pelagicoccus enzymogenes sp. nov. with an EPS production, isolated from marine sediment.</title>
        <authorList>
            <person name="Feng X."/>
        </authorList>
    </citation>
    <scope>NUCLEOTIDE SEQUENCE</scope>
    <source>
        <strain evidence="7">NFK12</strain>
    </source>
</reference>
<name>A0A927F527_9BACT</name>
<dbReference type="NCBIfam" id="TIGR01782">
    <property type="entry name" value="TonB-Xanth-Caul"/>
    <property type="match status" value="1"/>
</dbReference>